<feature type="binding site" evidence="2">
    <location>
        <position position="161"/>
    </location>
    <ligand>
        <name>substrate</name>
    </ligand>
</feature>
<sequence length="357" mass="38835">MAFRLNRAGRRGRRAARRIAAALAVGLALLPAAVGARELVVQSVFPAGMVFLSDSERHVAERTAAVSGGALTLNFVGSGAIVRAPELFAAVQDGRVEAAWDWIGYRAAQIPVAGVIASYPYGPSPVQLAAWLYGGGGEEILRRAYAREGLFALPCHMVVSEAGGWFLREIETVEDFKGLRMRIAGLGAQVLERLGGVPSNEPVDALYDSLAAGRLDAIEFSVPMADLSLGFDRFARYYYFPGWHQPSSVNVLMMRLDTWDSLAAQEREILTSVCRANIIWSLANGLQPQAAALDTFRAQGIEVRRFSYPVLKRLQAVSREVLADAAAKDPLVAEAVRSMTGFMTTLQRWESLQQLPP</sequence>
<dbReference type="GO" id="GO:0046872">
    <property type="term" value="F:metal ion binding"/>
    <property type="evidence" value="ECO:0007669"/>
    <property type="project" value="UniProtKB-KW"/>
</dbReference>
<dbReference type="Pfam" id="PF03480">
    <property type="entry name" value="DctP"/>
    <property type="match status" value="1"/>
</dbReference>
<organism evidence="4 5">
    <name type="scientific">Caenispirillum bisanense</name>
    <dbReference type="NCBI Taxonomy" id="414052"/>
    <lineage>
        <taxon>Bacteria</taxon>
        <taxon>Pseudomonadati</taxon>
        <taxon>Pseudomonadota</taxon>
        <taxon>Alphaproteobacteria</taxon>
        <taxon>Rhodospirillales</taxon>
        <taxon>Novispirillaceae</taxon>
        <taxon>Caenispirillum</taxon>
    </lineage>
</organism>
<evidence type="ECO:0000256" key="1">
    <source>
        <dbReference type="ARBA" id="ARBA00022729"/>
    </source>
</evidence>
<reference evidence="4 5" key="1">
    <citation type="submission" date="2017-09" db="EMBL/GenBank/DDBJ databases">
        <authorList>
            <person name="Ehlers B."/>
            <person name="Leendertz F.H."/>
        </authorList>
    </citation>
    <scope>NUCLEOTIDE SEQUENCE [LARGE SCALE GENOMIC DNA]</scope>
    <source>
        <strain evidence="4 5">USBA 140</strain>
    </source>
</reference>
<dbReference type="InterPro" id="IPR026289">
    <property type="entry name" value="SBP_TakP-like"/>
</dbReference>
<dbReference type="GO" id="GO:0055085">
    <property type="term" value="P:transmembrane transport"/>
    <property type="evidence" value="ECO:0007669"/>
    <property type="project" value="InterPro"/>
</dbReference>
<dbReference type="RefSeq" id="WP_176525034.1">
    <property type="nucleotide sequence ID" value="NZ_OCNJ01000002.1"/>
</dbReference>
<keyword evidence="1" id="KW-0732">Signal</keyword>
<keyword evidence="3" id="KW-0479">Metal-binding</keyword>
<dbReference type="Gene3D" id="3.40.190.170">
    <property type="entry name" value="Bacterial extracellular solute-binding protein, family 7"/>
    <property type="match status" value="1"/>
</dbReference>
<feature type="binding site" evidence="3">
    <location>
        <position position="219"/>
    </location>
    <ligand>
        <name>substrate</name>
    </ligand>
</feature>
<feature type="binding site" evidence="3">
    <location>
        <position position="245"/>
    </location>
    <ligand>
        <name>substrate</name>
    </ligand>
</feature>
<dbReference type="InterPro" id="IPR018389">
    <property type="entry name" value="DctP_fam"/>
</dbReference>
<gene>
    <name evidence="4" type="ORF">SAMN05421508_102131</name>
</gene>
<protein>
    <submittedName>
        <fullName evidence="4">TRAP-type mannitol/chloroaromatic compound transport system, substrate-binding protein</fullName>
    </submittedName>
</protein>
<evidence type="ECO:0000256" key="2">
    <source>
        <dbReference type="PIRSR" id="PIRSR039026-1"/>
    </source>
</evidence>
<dbReference type="AlphaFoldDB" id="A0A286GA23"/>
<feature type="binding site" evidence="3">
    <location>
        <position position="220"/>
    </location>
    <ligand>
        <name>Na(+)</name>
        <dbReference type="ChEBI" id="CHEBI:29101"/>
    </ligand>
</feature>
<name>A0A286GA23_9PROT</name>
<dbReference type="Proteomes" id="UP000219621">
    <property type="component" value="Unassembled WGS sequence"/>
</dbReference>
<evidence type="ECO:0000256" key="3">
    <source>
        <dbReference type="PIRSR" id="PIRSR039026-2"/>
    </source>
</evidence>
<dbReference type="CDD" id="cd13604">
    <property type="entry name" value="PBP2_TRAP_ketoacid_lactate_like"/>
    <property type="match status" value="1"/>
</dbReference>
<feature type="binding site" evidence="2">
    <location>
        <position position="182"/>
    </location>
    <ligand>
        <name>substrate</name>
    </ligand>
</feature>
<evidence type="ECO:0000313" key="5">
    <source>
        <dbReference type="Proteomes" id="UP000219621"/>
    </source>
</evidence>
<dbReference type="PIRSF" id="PIRSF039026">
    <property type="entry name" value="SiaP"/>
    <property type="match status" value="1"/>
</dbReference>
<dbReference type="InterPro" id="IPR038404">
    <property type="entry name" value="TRAP_DctP_sf"/>
</dbReference>
<dbReference type="Gene3D" id="3.40.190.10">
    <property type="entry name" value="Periplasmic binding protein-like II"/>
    <property type="match status" value="1"/>
</dbReference>
<accession>A0A286GA23</accession>
<dbReference type="PANTHER" id="PTHR33376:SF5">
    <property type="entry name" value="EXTRACYTOPLASMIC SOLUTE RECEPTOR PROTEIN"/>
    <property type="match status" value="1"/>
</dbReference>
<dbReference type="EMBL" id="OCNJ01000002">
    <property type="protein sequence ID" value="SOD91834.1"/>
    <property type="molecule type" value="Genomic_DNA"/>
</dbReference>
<dbReference type="GO" id="GO:0031317">
    <property type="term" value="C:tripartite ATP-independent periplasmic transporter complex"/>
    <property type="evidence" value="ECO:0007669"/>
    <property type="project" value="InterPro"/>
</dbReference>
<keyword evidence="5" id="KW-1185">Reference proteome</keyword>
<evidence type="ECO:0000313" key="4">
    <source>
        <dbReference type="EMBL" id="SOD91834.1"/>
    </source>
</evidence>
<dbReference type="PANTHER" id="PTHR33376">
    <property type="match status" value="1"/>
</dbReference>
<proteinExistence type="predicted"/>